<dbReference type="PANTHER" id="PTHR42840:SF3">
    <property type="entry name" value="BINDING ROSSMANN FOLD OXIDOREDUCTASE, PUTATIVE (AFU_ORTHOLOGUE AFUA_2G10240)-RELATED"/>
    <property type="match status" value="1"/>
</dbReference>
<dbReference type="Gene3D" id="3.40.50.720">
    <property type="entry name" value="NAD(P)-binding Rossmann-like Domain"/>
    <property type="match status" value="1"/>
</dbReference>
<protein>
    <submittedName>
        <fullName evidence="4">Unannotated protein</fullName>
    </submittedName>
</protein>
<dbReference type="InterPro" id="IPR055170">
    <property type="entry name" value="GFO_IDH_MocA-like_dom"/>
</dbReference>
<dbReference type="SUPFAM" id="SSF51735">
    <property type="entry name" value="NAD(P)-binding Rossmann-fold domains"/>
    <property type="match status" value="1"/>
</dbReference>
<accession>A0A6J7GM27</accession>
<evidence type="ECO:0000313" key="4">
    <source>
        <dbReference type="EMBL" id="CAB4905233.1"/>
    </source>
</evidence>
<keyword evidence="1" id="KW-0560">Oxidoreductase</keyword>
<organism evidence="4">
    <name type="scientific">freshwater metagenome</name>
    <dbReference type="NCBI Taxonomy" id="449393"/>
    <lineage>
        <taxon>unclassified sequences</taxon>
        <taxon>metagenomes</taxon>
        <taxon>ecological metagenomes</taxon>
    </lineage>
</organism>
<gene>
    <name evidence="4" type="ORF">UFOPK3511_01297</name>
</gene>
<dbReference type="GO" id="GO:0016491">
    <property type="term" value="F:oxidoreductase activity"/>
    <property type="evidence" value="ECO:0007669"/>
    <property type="project" value="UniProtKB-KW"/>
</dbReference>
<dbReference type="PANTHER" id="PTHR42840">
    <property type="entry name" value="NAD(P)-BINDING ROSSMANN-FOLD SUPERFAMILY PROTEIN-RELATED"/>
    <property type="match status" value="1"/>
</dbReference>
<dbReference type="AlphaFoldDB" id="A0A6J7GM27"/>
<evidence type="ECO:0000259" key="3">
    <source>
        <dbReference type="Pfam" id="PF22725"/>
    </source>
</evidence>
<dbReference type="InterPro" id="IPR000683">
    <property type="entry name" value="Gfo/Idh/MocA-like_OxRdtase_N"/>
</dbReference>
<feature type="domain" description="GFO/IDH/MocA-like oxidoreductase" evidence="3">
    <location>
        <begin position="131"/>
        <end position="243"/>
    </location>
</feature>
<evidence type="ECO:0000256" key="1">
    <source>
        <dbReference type="ARBA" id="ARBA00023002"/>
    </source>
</evidence>
<evidence type="ECO:0000259" key="2">
    <source>
        <dbReference type="Pfam" id="PF01408"/>
    </source>
</evidence>
<name>A0A6J7GM27_9ZZZZ</name>
<feature type="domain" description="Gfo/Idh/MocA-like oxidoreductase N-terminal" evidence="2">
    <location>
        <begin position="4"/>
        <end position="121"/>
    </location>
</feature>
<reference evidence="4" key="1">
    <citation type="submission" date="2020-05" db="EMBL/GenBank/DDBJ databases">
        <authorList>
            <person name="Chiriac C."/>
            <person name="Salcher M."/>
            <person name="Ghai R."/>
            <person name="Kavagutti S V."/>
        </authorList>
    </citation>
    <scope>NUCLEOTIDE SEQUENCE</scope>
</reference>
<dbReference type="Pfam" id="PF22725">
    <property type="entry name" value="GFO_IDH_MocA_C3"/>
    <property type="match status" value="1"/>
</dbReference>
<dbReference type="EMBL" id="CAFBMA010000025">
    <property type="protein sequence ID" value="CAB4905233.1"/>
    <property type="molecule type" value="Genomic_DNA"/>
</dbReference>
<dbReference type="Gene3D" id="3.30.360.10">
    <property type="entry name" value="Dihydrodipicolinate Reductase, domain 2"/>
    <property type="match status" value="1"/>
</dbReference>
<dbReference type="Pfam" id="PF01408">
    <property type="entry name" value="GFO_IDH_MocA"/>
    <property type="match status" value="1"/>
</dbReference>
<sequence>MPTFNLGVVGGGRMGQMHLRALSASNQLAVTSVVEPFEATAEKLKGMGYKVFPNLEQMVNSENLDGILVAAPTDRHLQVITEIANTGISILSEKPCGLNSDQARQAGEICSKNGVKLQVAYWRRFIPELKEIARKISSGEIGEVHFINATQWDESPPRKEFRLASGGIFVDMAVHEIDQIRWLSGQEVISTKTSIYPQTEDSKGDTDSTQSILEMSGGAIGLVSLGRFHTGGDLVSAEIFTSKEHTRIDILNPGTGEKPQLDALRLQAESFANWVRGGAQEGATSADAEAALDIANQLKANAGLIPTGGK</sequence>
<dbReference type="SUPFAM" id="SSF55347">
    <property type="entry name" value="Glyceraldehyde-3-phosphate dehydrogenase-like, C-terminal domain"/>
    <property type="match status" value="1"/>
</dbReference>
<dbReference type="GO" id="GO:0000166">
    <property type="term" value="F:nucleotide binding"/>
    <property type="evidence" value="ECO:0007669"/>
    <property type="project" value="InterPro"/>
</dbReference>
<proteinExistence type="predicted"/>
<dbReference type="InterPro" id="IPR036291">
    <property type="entry name" value="NAD(P)-bd_dom_sf"/>
</dbReference>